<feature type="signal peptide" evidence="1">
    <location>
        <begin position="1"/>
        <end position="16"/>
    </location>
</feature>
<evidence type="ECO:0000313" key="3">
    <source>
        <dbReference type="Proteomes" id="UP000663880"/>
    </source>
</evidence>
<feature type="chain" id="PRO_5032585747" evidence="1">
    <location>
        <begin position="17"/>
        <end position="211"/>
    </location>
</feature>
<keyword evidence="1" id="KW-0732">Signal</keyword>
<dbReference type="OrthoDB" id="6876297at2759"/>
<dbReference type="CDD" id="cd00866">
    <property type="entry name" value="PEBP_euk"/>
    <property type="match status" value="1"/>
</dbReference>
<dbReference type="PANTHER" id="PTHR11362">
    <property type="entry name" value="PHOSPHATIDYLETHANOLAMINE-BINDING PROTEIN"/>
    <property type="match status" value="1"/>
</dbReference>
<comment type="caution">
    <text evidence="2">The sequence shown here is derived from an EMBL/GenBank/DDBJ whole genome shotgun (WGS) entry which is preliminary data.</text>
</comment>
<reference evidence="2" key="1">
    <citation type="submission" date="2021-02" db="EMBL/GenBank/DDBJ databases">
        <authorList>
            <person name="Steward A R."/>
        </authorList>
    </citation>
    <scope>NUCLEOTIDE SEQUENCE</scope>
</reference>
<evidence type="ECO:0000256" key="1">
    <source>
        <dbReference type="SAM" id="SignalP"/>
    </source>
</evidence>
<organism evidence="2 3">
    <name type="scientific">Pieris macdunnoughi</name>
    <dbReference type="NCBI Taxonomy" id="345717"/>
    <lineage>
        <taxon>Eukaryota</taxon>
        <taxon>Metazoa</taxon>
        <taxon>Ecdysozoa</taxon>
        <taxon>Arthropoda</taxon>
        <taxon>Hexapoda</taxon>
        <taxon>Insecta</taxon>
        <taxon>Pterygota</taxon>
        <taxon>Neoptera</taxon>
        <taxon>Endopterygota</taxon>
        <taxon>Lepidoptera</taxon>
        <taxon>Glossata</taxon>
        <taxon>Ditrysia</taxon>
        <taxon>Papilionoidea</taxon>
        <taxon>Pieridae</taxon>
        <taxon>Pierinae</taxon>
        <taxon>Pieris</taxon>
    </lineage>
</organism>
<accession>A0A821U7Y4</accession>
<dbReference type="Gene3D" id="3.90.280.10">
    <property type="entry name" value="PEBP-like"/>
    <property type="match status" value="1"/>
</dbReference>
<dbReference type="AlphaFoldDB" id="A0A821U7Y4"/>
<sequence>MVPLFVLVLGIVGAQAQWINDCPCIPGRLETPKSQCSVPDAFRNFNITPNYLPVPPQNFLEAPFSSVDVNLGTFISPLRIIDPDTFSFENGNANKLYTLIAIDIDSPTNLPRHYRGFVNLLAMNLPSTLDFCSGHIIVPFTPAFPQIGTGLHRVIGLVYEQERPINTEDINLYRLARTRIITRIADFAETYRLGNPLAGNFFTTQLSYCNN</sequence>
<keyword evidence="3" id="KW-1185">Reference proteome</keyword>
<dbReference type="SUPFAM" id="SSF49777">
    <property type="entry name" value="PEBP-like"/>
    <property type="match status" value="1"/>
</dbReference>
<dbReference type="Proteomes" id="UP000663880">
    <property type="component" value="Unassembled WGS sequence"/>
</dbReference>
<dbReference type="InterPro" id="IPR035810">
    <property type="entry name" value="PEBP_euk"/>
</dbReference>
<proteinExistence type="predicted"/>
<dbReference type="InterPro" id="IPR036610">
    <property type="entry name" value="PEBP-like_sf"/>
</dbReference>
<name>A0A821U7Y4_9NEOP</name>
<gene>
    <name evidence="2" type="ORF">PMACD_LOCUS9986</name>
</gene>
<evidence type="ECO:0000313" key="2">
    <source>
        <dbReference type="EMBL" id="CAF4885414.1"/>
    </source>
</evidence>
<dbReference type="PANTHER" id="PTHR11362:SF82">
    <property type="entry name" value="PHOSPHATIDYLETHANOLAMINE-BINDING PROTEIN 4"/>
    <property type="match status" value="1"/>
</dbReference>
<dbReference type="EMBL" id="CAJOBZ010000029">
    <property type="protein sequence ID" value="CAF4885414.1"/>
    <property type="molecule type" value="Genomic_DNA"/>
</dbReference>
<protein>
    <submittedName>
        <fullName evidence="2">Uncharacterized protein</fullName>
    </submittedName>
</protein>